<dbReference type="PANTHER" id="PTHR33375:SF1">
    <property type="entry name" value="CHROMOSOME-PARTITIONING PROTEIN PARB-RELATED"/>
    <property type="match status" value="1"/>
</dbReference>
<evidence type="ECO:0000256" key="1">
    <source>
        <dbReference type="ARBA" id="ARBA00006295"/>
    </source>
</evidence>
<dbReference type="InterPro" id="IPR003115">
    <property type="entry name" value="ParB_N"/>
</dbReference>
<dbReference type="InterPro" id="IPR004437">
    <property type="entry name" value="ParB/RepB/Spo0J"/>
</dbReference>
<comment type="caution">
    <text evidence="4">The sequence shown here is derived from an EMBL/GenBank/DDBJ whole genome shotgun (WGS) entry which is preliminary data.</text>
</comment>
<dbReference type="Proteomes" id="UP001523565">
    <property type="component" value="Unassembled WGS sequence"/>
</dbReference>
<organism evidence="4 5">
    <name type="scientific">Ohessyouella blattaphilus</name>
    <dbReference type="NCBI Taxonomy" id="2949333"/>
    <lineage>
        <taxon>Bacteria</taxon>
        <taxon>Bacillati</taxon>
        <taxon>Bacillota</taxon>
        <taxon>Clostridia</taxon>
        <taxon>Lachnospirales</taxon>
        <taxon>Lachnospiraceae</taxon>
        <taxon>Ohessyouella</taxon>
    </lineage>
</organism>
<protein>
    <submittedName>
        <fullName evidence="4">ParB/RepB/Spo0J family partition protein</fullName>
    </submittedName>
</protein>
<sequence length="311" mass="35879">MVAKKEIKLALPTVDDLFTTQEERDQKTKEQIIEIPVDKISDFPNHPFKVRLDKEMQDMIDSIEQYGILVPAIVREKEDGSFEMISGHRRKFAAIEAGLSDIPCIKKELTDDEAVIIMVDANIQRENILPSEKAFAFKMRLEAMKRQGKRVDLTCAPVEHKLAGKKSRDIIAEEVGESREQIRRYIRLTNLAPDILNLVDEGRIAFRPAVEVSYLSEQEQAILYDNIILEEKTPSLSQAVKMKKLSKQGELDDEAIFKIIIEDKANQKEQFKIPKEKIGRYFPEGTTKEVIQDTIIKALEYYQNRTKERTR</sequence>
<dbReference type="Pfam" id="PF02195">
    <property type="entry name" value="ParB_N"/>
    <property type="match status" value="1"/>
</dbReference>
<dbReference type="PANTHER" id="PTHR33375">
    <property type="entry name" value="CHROMOSOME-PARTITIONING PROTEIN PARB-RELATED"/>
    <property type="match status" value="1"/>
</dbReference>
<evidence type="ECO:0000259" key="3">
    <source>
        <dbReference type="SMART" id="SM00470"/>
    </source>
</evidence>
<dbReference type="InterPro" id="IPR036086">
    <property type="entry name" value="ParB/Sulfiredoxin_sf"/>
</dbReference>
<dbReference type="NCBIfam" id="TIGR00180">
    <property type="entry name" value="parB_part"/>
    <property type="match status" value="1"/>
</dbReference>
<evidence type="ECO:0000256" key="2">
    <source>
        <dbReference type="ARBA" id="ARBA00022829"/>
    </source>
</evidence>
<proteinExistence type="inferred from homology"/>
<dbReference type="SMART" id="SM00470">
    <property type="entry name" value="ParB"/>
    <property type="match status" value="1"/>
</dbReference>
<dbReference type="Pfam" id="PF17762">
    <property type="entry name" value="HTH_ParB"/>
    <property type="match status" value="1"/>
</dbReference>
<evidence type="ECO:0000313" key="5">
    <source>
        <dbReference type="Proteomes" id="UP001523565"/>
    </source>
</evidence>
<dbReference type="Gene3D" id="3.90.1530.30">
    <property type="match status" value="1"/>
</dbReference>
<reference evidence="4 5" key="1">
    <citation type="journal article" date="2022" name="Genome Biol. Evol.">
        <title>Host diet, physiology and behaviors set the stage for Lachnospiraceae cladogenesis.</title>
        <authorList>
            <person name="Vera-Ponce De Leon A."/>
            <person name="Schneider M."/>
            <person name="Jahnes B.C."/>
            <person name="Sadowski V."/>
            <person name="Camuy-Velez L.A."/>
            <person name="Duan J."/>
            <person name="Sabree Z.L."/>
        </authorList>
    </citation>
    <scope>NUCLEOTIDE SEQUENCE [LARGE SCALE GENOMIC DNA]</scope>
    <source>
        <strain evidence="4 5">PAL227</strain>
    </source>
</reference>
<accession>A0ABT1EK74</accession>
<feature type="domain" description="ParB-like N-terminal" evidence="3">
    <location>
        <begin position="33"/>
        <end position="123"/>
    </location>
</feature>
<dbReference type="RefSeq" id="WP_262069978.1">
    <property type="nucleotide sequence ID" value="NZ_JAMXOC010000023.1"/>
</dbReference>
<dbReference type="CDD" id="cd16407">
    <property type="entry name" value="ParB_N_like"/>
    <property type="match status" value="1"/>
</dbReference>
<keyword evidence="2" id="KW-0159">Chromosome partition</keyword>
<keyword evidence="5" id="KW-1185">Reference proteome</keyword>
<gene>
    <name evidence="4" type="ORF">NK118_12640</name>
</gene>
<dbReference type="InterPro" id="IPR041468">
    <property type="entry name" value="HTH_ParB/Spo0J"/>
</dbReference>
<comment type="similarity">
    <text evidence="1">Belongs to the ParB family.</text>
</comment>
<name>A0ABT1EK74_9FIRM</name>
<dbReference type="EMBL" id="JAMZFV010000023">
    <property type="protein sequence ID" value="MCP1111097.1"/>
    <property type="molecule type" value="Genomic_DNA"/>
</dbReference>
<dbReference type="InterPro" id="IPR050336">
    <property type="entry name" value="Chromosome_partition/occlusion"/>
</dbReference>
<dbReference type="SUPFAM" id="SSF109709">
    <property type="entry name" value="KorB DNA-binding domain-like"/>
    <property type="match status" value="1"/>
</dbReference>
<dbReference type="SUPFAM" id="SSF110849">
    <property type="entry name" value="ParB/Sulfiredoxin"/>
    <property type="match status" value="1"/>
</dbReference>
<evidence type="ECO:0000313" key="4">
    <source>
        <dbReference type="EMBL" id="MCP1111097.1"/>
    </source>
</evidence>
<dbReference type="Gene3D" id="1.10.10.2830">
    <property type="match status" value="1"/>
</dbReference>